<proteinExistence type="predicted"/>
<sequence>MREDIPQVMELRRQVRVHDVPSVLQTWLKIDPEGMKVAVNENALLSTGSLTIITATSSTIGVLNLPTCSPNGTLSAFDDLIVVTFQFW</sequence>
<dbReference type="Proteomes" id="UP000887013">
    <property type="component" value="Unassembled WGS sequence"/>
</dbReference>
<dbReference type="AlphaFoldDB" id="A0A8X6NPA7"/>
<dbReference type="EMBL" id="BMAW01012064">
    <property type="protein sequence ID" value="GFT26821.1"/>
    <property type="molecule type" value="Genomic_DNA"/>
</dbReference>
<keyword evidence="2" id="KW-1185">Reference proteome</keyword>
<organism evidence="1 2">
    <name type="scientific">Nephila pilipes</name>
    <name type="common">Giant wood spider</name>
    <name type="synonym">Nephila maculata</name>
    <dbReference type="NCBI Taxonomy" id="299642"/>
    <lineage>
        <taxon>Eukaryota</taxon>
        <taxon>Metazoa</taxon>
        <taxon>Ecdysozoa</taxon>
        <taxon>Arthropoda</taxon>
        <taxon>Chelicerata</taxon>
        <taxon>Arachnida</taxon>
        <taxon>Araneae</taxon>
        <taxon>Araneomorphae</taxon>
        <taxon>Entelegynae</taxon>
        <taxon>Araneoidea</taxon>
        <taxon>Nephilidae</taxon>
        <taxon>Nephila</taxon>
    </lineage>
</organism>
<evidence type="ECO:0000313" key="2">
    <source>
        <dbReference type="Proteomes" id="UP000887013"/>
    </source>
</evidence>
<reference evidence="1" key="1">
    <citation type="submission" date="2020-08" db="EMBL/GenBank/DDBJ databases">
        <title>Multicomponent nature underlies the extraordinary mechanical properties of spider dragline silk.</title>
        <authorList>
            <person name="Kono N."/>
            <person name="Nakamura H."/>
            <person name="Mori M."/>
            <person name="Yoshida Y."/>
            <person name="Ohtoshi R."/>
            <person name="Malay A.D."/>
            <person name="Moran D.A.P."/>
            <person name="Tomita M."/>
            <person name="Numata K."/>
            <person name="Arakawa K."/>
        </authorList>
    </citation>
    <scope>NUCLEOTIDE SEQUENCE</scope>
</reference>
<accession>A0A8X6NPA7</accession>
<evidence type="ECO:0000313" key="1">
    <source>
        <dbReference type="EMBL" id="GFT26821.1"/>
    </source>
</evidence>
<protein>
    <submittedName>
        <fullName evidence="1">Uncharacterized protein</fullName>
    </submittedName>
</protein>
<dbReference type="OrthoDB" id="6432787at2759"/>
<gene>
    <name evidence="1" type="ORF">NPIL_391521</name>
</gene>
<comment type="caution">
    <text evidence="1">The sequence shown here is derived from an EMBL/GenBank/DDBJ whole genome shotgun (WGS) entry which is preliminary data.</text>
</comment>
<name>A0A8X6NPA7_NEPPI</name>